<dbReference type="AlphaFoldDB" id="A0A061FSY6"/>
<dbReference type="PANTHER" id="PTHR46890">
    <property type="entry name" value="NON-LTR RETROLELEMENT REVERSE TRANSCRIPTASE-LIKE PROTEIN-RELATED"/>
    <property type="match status" value="1"/>
</dbReference>
<gene>
    <name evidence="2" type="ORF">TCM_045187</name>
</gene>
<dbReference type="eggNOG" id="KOG1075">
    <property type="taxonomic scope" value="Eukaryota"/>
</dbReference>
<dbReference type="Proteomes" id="UP000026915">
    <property type="component" value="Chromosome 10"/>
</dbReference>
<evidence type="ECO:0000313" key="3">
    <source>
        <dbReference type="Proteomes" id="UP000026915"/>
    </source>
</evidence>
<name>A0A061FSY6_THECC</name>
<dbReference type="Gramene" id="EOY19827">
    <property type="protein sequence ID" value="EOY19827"/>
    <property type="gene ID" value="TCM_045187"/>
</dbReference>
<keyword evidence="3" id="KW-1185">Reference proteome</keyword>
<evidence type="ECO:0000313" key="2">
    <source>
        <dbReference type="EMBL" id="EOY19827.1"/>
    </source>
</evidence>
<dbReference type="PANTHER" id="PTHR46890:SF48">
    <property type="entry name" value="RNA-DIRECTED DNA POLYMERASE"/>
    <property type="match status" value="1"/>
</dbReference>
<dbReference type="InParanoid" id="A0A061FSY6"/>
<dbReference type="HOGENOM" id="CLU_1312082_0_0_1"/>
<dbReference type="Pfam" id="PF00078">
    <property type="entry name" value="RVT_1"/>
    <property type="match status" value="1"/>
</dbReference>
<sequence length="210" mass="24422">MNFVNDFIVIKESSRDYTPISLVVSIYKIIAKVLENKMNKIIREVVENQQFAFVVRRQLMDCALSANEAVDIMREDHEGGVFFKVNFAKAYDTVSWGFLDFILSKIRRKIGLRQGCPLTLFLFNCVVEAFSVKIRKVLSLRLCKRIEVTFFREEETKVSNPLFGKTLRRPSCKKERTGEDKGVVKEGISFILGNGENLRFWTKVWTRRGY</sequence>
<dbReference type="EMBL" id="CM001888">
    <property type="protein sequence ID" value="EOY19827.1"/>
    <property type="molecule type" value="Genomic_DNA"/>
</dbReference>
<dbReference type="STRING" id="3641.A0A061FSY6"/>
<feature type="domain" description="Reverse transcriptase" evidence="1">
    <location>
        <begin position="11"/>
        <end position="137"/>
    </location>
</feature>
<organism evidence="2 3">
    <name type="scientific">Theobroma cacao</name>
    <name type="common">Cacao</name>
    <name type="synonym">Cocoa</name>
    <dbReference type="NCBI Taxonomy" id="3641"/>
    <lineage>
        <taxon>Eukaryota</taxon>
        <taxon>Viridiplantae</taxon>
        <taxon>Streptophyta</taxon>
        <taxon>Embryophyta</taxon>
        <taxon>Tracheophyta</taxon>
        <taxon>Spermatophyta</taxon>
        <taxon>Magnoliopsida</taxon>
        <taxon>eudicotyledons</taxon>
        <taxon>Gunneridae</taxon>
        <taxon>Pentapetalae</taxon>
        <taxon>rosids</taxon>
        <taxon>malvids</taxon>
        <taxon>Malvales</taxon>
        <taxon>Malvaceae</taxon>
        <taxon>Byttnerioideae</taxon>
        <taxon>Theobroma</taxon>
    </lineage>
</organism>
<dbReference type="InterPro" id="IPR000477">
    <property type="entry name" value="RT_dom"/>
</dbReference>
<accession>A0A061FSY6</accession>
<protein>
    <recommendedName>
        <fullName evidence="1">Reverse transcriptase domain-containing protein</fullName>
    </recommendedName>
</protein>
<evidence type="ECO:0000259" key="1">
    <source>
        <dbReference type="Pfam" id="PF00078"/>
    </source>
</evidence>
<dbReference type="InterPro" id="IPR052343">
    <property type="entry name" value="Retrotransposon-Effector_Assoc"/>
</dbReference>
<reference evidence="2 3" key="1">
    <citation type="journal article" date="2013" name="Genome Biol.">
        <title>The genome sequence of the most widely cultivated cacao type and its use to identify candidate genes regulating pod color.</title>
        <authorList>
            <person name="Motamayor J.C."/>
            <person name="Mockaitis K."/>
            <person name="Schmutz J."/>
            <person name="Haiminen N."/>
            <person name="Iii D.L."/>
            <person name="Cornejo O."/>
            <person name="Findley S.D."/>
            <person name="Zheng P."/>
            <person name="Utro F."/>
            <person name="Royaert S."/>
            <person name="Saski C."/>
            <person name="Jenkins J."/>
            <person name="Podicheti R."/>
            <person name="Zhao M."/>
            <person name="Scheffler B.E."/>
            <person name="Stack J.C."/>
            <person name="Feltus F.A."/>
            <person name="Mustiga G.M."/>
            <person name="Amores F."/>
            <person name="Phillips W."/>
            <person name="Marelli J.P."/>
            <person name="May G.D."/>
            <person name="Shapiro H."/>
            <person name="Ma J."/>
            <person name="Bustamante C.D."/>
            <person name="Schnell R.J."/>
            <person name="Main D."/>
            <person name="Gilbert D."/>
            <person name="Parida L."/>
            <person name="Kuhn D.N."/>
        </authorList>
    </citation>
    <scope>NUCLEOTIDE SEQUENCE [LARGE SCALE GENOMIC DNA]</scope>
    <source>
        <strain evidence="3">cv. Matina 1-6</strain>
    </source>
</reference>
<proteinExistence type="predicted"/>